<name>A0AA35M9W4_9HYPO</name>
<dbReference type="AlphaFoldDB" id="A0AA35M9W4"/>
<organism evidence="1 2">
    <name type="scientific">Clonostachys chloroleuca</name>
    <dbReference type="NCBI Taxonomy" id="1926264"/>
    <lineage>
        <taxon>Eukaryota</taxon>
        <taxon>Fungi</taxon>
        <taxon>Dikarya</taxon>
        <taxon>Ascomycota</taxon>
        <taxon>Pezizomycotina</taxon>
        <taxon>Sordariomycetes</taxon>
        <taxon>Hypocreomycetidae</taxon>
        <taxon>Hypocreales</taxon>
        <taxon>Bionectriaceae</taxon>
        <taxon>Clonostachys</taxon>
    </lineage>
</organism>
<gene>
    <name evidence="1" type="ORF">CCHLO57077_00007249</name>
</gene>
<proteinExistence type="predicted"/>
<sequence>MFRGIETGGFRTRNNSSLANSVVYRIRFHRIRFGSSQPPIASESHGNCQIRLQSRIPPMVGFT</sequence>
<keyword evidence="2" id="KW-1185">Reference proteome</keyword>
<comment type="caution">
    <text evidence="1">The sequence shown here is derived from an EMBL/GenBank/DDBJ whole genome shotgun (WGS) entry which is preliminary data.</text>
</comment>
<accession>A0AA35M9W4</accession>
<evidence type="ECO:0000313" key="1">
    <source>
        <dbReference type="EMBL" id="CAI6092780.1"/>
    </source>
</evidence>
<reference evidence="1" key="1">
    <citation type="submission" date="2023-01" db="EMBL/GenBank/DDBJ databases">
        <authorList>
            <person name="Piombo E."/>
        </authorList>
    </citation>
    <scope>NUCLEOTIDE SEQUENCE</scope>
</reference>
<protein>
    <submittedName>
        <fullName evidence="1">Uncharacterized protein</fullName>
    </submittedName>
</protein>
<dbReference type="Proteomes" id="UP001160390">
    <property type="component" value="Unassembled WGS sequence"/>
</dbReference>
<dbReference type="EMBL" id="CABFNP030001239">
    <property type="protein sequence ID" value="CAI6092780.1"/>
    <property type="molecule type" value="Genomic_DNA"/>
</dbReference>
<evidence type="ECO:0000313" key="2">
    <source>
        <dbReference type="Proteomes" id="UP001160390"/>
    </source>
</evidence>